<dbReference type="RefSeq" id="WP_009838416.1">
    <property type="nucleotide sequence ID" value="NZ_AAOH01000003.1"/>
</dbReference>
<dbReference type="PROSITE" id="PS50011">
    <property type="entry name" value="PROTEIN_KINASE_DOM"/>
    <property type="match status" value="1"/>
</dbReference>
<dbReference type="AlphaFoldDB" id="A4C990"/>
<evidence type="ECO:0000313" key="8">
    <source>
        <dbReference type="EMBL" id="EAR29155.1"/>
    </source>
</evidence>
<dbReference type="GO" id="GO:0005524">
    <property type="term" value="F:ATP binding"/>
    <property type="evidence" value="ECO:0007669"/>
    <property type="project" value="UniProtKB-UniRule"/>
</dbReference>
<evidence type="ECO:0000256" key="1">
    <source>
        <dbReference type="ARBA" id="ARBA00022679"/>
    </source>
</evidence>
<evidence type="ECO:0000256" key="6">
    <source>
        <dbReference type="PROSITE-ProRule" id="PRU10141"/>
    </source>
</evidence>
<evidence type="ECO:0000256" key="5">
    <source>
        <dbReference type="PROSITE-ProRule" id="PRU00339"/>
    </source>
</evidence>
<dbReference type="Gene3D" id="1.10.510.10">
    <property type="entry name" value="Transferase(Phosphotransferase) domain 1"/>
    <property type="match status" value="1"/>
</dbReference>
<dbReference type="GO" id="GO:0004674">
    <property type="term" value="F:protein serine/threonine kinase activity"/>
    <property type="evidence" value="ECO:0007669"/>
    <property type="project" value="UniProtKB-KW"/>
</dbReference>
<evidence type="ECO:0000256" key="4">
    <source>
        <dbReference type="ARBA" id="ARBA00022840"/>
    </source>
</evidence>
<dbReference type="OrthoDB" id="9801841at2"/>
<dbReference type="InterPro" id="IPR000719">
    <property type="entry name" value="Prot_kinase_dom"/>
</dbReference>
<keyword evidence="5" id="KW-0802">TPR repeat</keyword>
<feature type="binding site" evidence="6">
    <location>
        <position position="43"/>
    </location>
    <ligand>
        <name>ATP</name>
        <dbReference type="ChEBI" id="CHEBI:30616"/>
    </ligand>
</feature>
<dbReference type="PANTHER" id="PTHR43289:SF6">
    <property type="entry name" value="SERINE_THREONINE-PROTEIN KINASE NEKL-3"/>
    <property type="match status" value="1"/>
</dbReference>
<dbReference type="SMART" id="SM00028">
    <property type="entry name" value="TPR"/>
    <property type="match status" value="4"/>
</dbReference>
<dbReference type="InterPro" id="IPR017441">
    <property type="entry name" value="Protein_kinase_ATP_BS"/>
</dbReference>
<keyword evidence="4 6" id="KW-0067">ATP-binding</keyword>
<dbReference type="eggNOG" id="COG0457">
    <property type="taxonomic scope" value="Bacteria"/>
</dbReference>
<feature type="repeat" description="TPR" evidence="5">
    <location>
        <begin position="570"/>
        <end position="603"/>
    </location>
</feature>
<dbReference type="SUPFAM" id="SSF81901">
    <property type="entry name" value="HCP-like"/>
    <property type="match status" value="1"/>
</dbReference>
<evidence type="ECO:0000259" key="7">
    <source>
        <dbReference type="PROSITE" id="PS50011"/>
    </source>
</evidence>
<dbReference type="Gene3D" id="1.25.40.10">
    <property type="entry name" value="Tetratricopeptide repeat domain"/>
    <property type="match status" value="3"/>
</dbReference>
<dbReference type="EMBL" id="AAOH01000003">
    <property type="protein sequence ID" value="EAR29155.1"/>
    <property type="molecule type" value="Genomic_DNA"/>
</dbReference>
<dbReference type="CDD" id="cd14014">
    <property type="entry name" value="STKc_PknB_like"/>
    <property type="match status" value="1"/>
</dbReference>
<dbReference type="HOGENOM" id="CLU_322812_0_0_6"/>
<dbReference type="PROSITE" id="PS00107">
    <property type="entry name" value="PROTEIN_KINASE_ATP"/>
    <property type="match status" value="1"/>
</dbReference>
<evidence type="ECO:0000256" key="2">
    <source>
        <dbReference type="ARBA" id="ARBA00022741"/>
    </source>
</evidence>
<proteinExistence type="predicted"/>
<keyword evidence="9" id="KW-1185">Reference proteome</keyword>
<dbReference type="Pfam" id="PF13181">
    <property type="entry name" value="TPR_8"/>
    <property type="match status" value="2"/>
</dbReference>
<name>A4C990_9GAMM</name>
<keyword evidence="1" id="KW-0808">Transferase</keyword>
<dbReference type="Proteomes" id="UP000006201">
    <property type="component" value="Unassembled WGS sequence"/>
</dbReference>
<sequence>MISALTLFIKEKGYAIEKPIGKGGMGEVYLGQDTRLKRPVAIKICSLRSHPHSTEEAKNLAALNHPNIVQVYDVLEHLDHTIIIMEYVSGETLKSYLKNQHPDERCKLDILIGITQALCHAHSRGVFHCDLKSSNVVISYQNEVKLLDFGISVNLASSQQSSVNYCSHLTVSPEHQSDQPLDHQTDLFCLGLLAYDLFFNRHPYVSKQSTLTGDFFNQPKLDAHSLLPLLPDALATLLNQLVEVKKQQRPAQCEIVLEQLQMIAQDFDMADDSTQAMTQAMLPVQKKPKNRILLAAFTTVILTAIGLFFNFSAQDKKETVLLLPTLALNPVEANFALTIDDSLSQFLIQNSHYKLLPEADARLIAALSDKSQQEQLAIAGNELGATEIIMPTIRCDKIFCQVKLKSYRGPNWYVHSEKSGQLNVENFTSLYTFSQTLLEQITVNNDVQNKLSSGDEQNYQQYLSIKQAFLNGEIKSDSDDKALTQLATLLSQNNKIYSAYSLYREIALNTYHIDGNPLLLTQLEALLAASPSHYKQSESYLIDLYSLYLAQQDWEKARAIIEQFKLKDLSQYYSLLGKWHYSQNQFSEAKLYYLQSLELKPTLTLRKSLAYLYYLDNDLEQALTETNKVVNVLPDDLFANQLLADIYVGQGDYKKSIQYYLSFIETSQTPIDYSNLSLALWLDQQPEKALYYAQKALELAPDNNGIKLNYADLLSVNHQIEQAHIYYLQIINKAITQPSARELLEKAQAHSQVGDHMSALKMLNSVVVNNEDKDFYFYTATVVNTNAKQFESALVNFEESLQQGYPIEWFHFPWYQPLCEFNTFNSKASEFCK</sequence>
<feature type="domain" description="Protein kinase" evidence="7">
    <location>
        <begin position="14"/>
        <end position="263"/>
    </location>
</feature>
<dbReference type="PROSITE" id="PS00108">
    <property type="entry name" value="PROTEIN_KINASE_ST"/>
    <property type="match status" value="1"/>
</dbReference>
<dbReference type="PROSITE" id="PS50005">
    <property type="entry name" value="TPR"/>
    <property type="match status" value="1"/>
</dbReference>
<dbReference type="STRING" id="87626.PTD2_08924"/>
<organism evidence="8 9">
    <name type="scientific">Pseudoalteromonas tunicata D2</name>
    <dbReference type="NCBI Taxonomy" id="87626"/>
    <lineage>
        <taxon>Bacteria</taxon>
        <taxon>Pseudomonadati</taxon>
        <taxon>Pseudomonadota</taxon>
        <taxon>Gammaproteobacteria</taxon>
        <taxon>Alteromonadales</taxon>
        <taxon>Pseudoalteromonadaceae</taxon>
        <taxon>Pseudoalteromonas</taxon>
    </lineage>
</organism>
<dbReference type="SUPFAM" id="SSF56112">
    <property type="entry name" value="Protein kinase-like (PK-like)"/>
    <property type="match status" value="1"/>
</dbReference>
<dbReference type="Pfam" id="PF00069">
    <property type="entry name" value="Pkinase"/>
    <property type="match status" value="1"/>
</dbReference>
<dbReference type="Gene3D" id="3.30.200.20">
    <property type="entry name" value="Phosphorylase Kinase, domain 1"/>
    <property type="match status" value="1"/>
</dbReference>
<protein>
    <submittedName>
        <fullName evidence="8">Serine/threonine protein kinase domain protein</fullName>
    </submittedName>
</protein>
<dbReference type="InterPro" id="IPR011990">
    <property type="entry name" value="TPR-like_helical_dom_sf"/>
</dbReference>
<comment type="caution">
    <text evidence="8">The sequence shown here is derived from an EMBL/GenBank/DDBJ whole genome shotgun (WGS) entry which is preliminary data.</text>
</comment>
<dbReference type="InterPro" id="IPR019734">
    <property type="entry name" value="TPR_rpt"/>
</dbReference>
<keyword evidence="3 8" id="KW-0418">Kinase</keyword>
<dbReference type="InterPro" id="IPR011009">
    <property type="entry name" value="Kinase-like_dom_sf"/>
</dbReference>
<dbReference type="SUPFAM" id="SSF48452">
    <property type="entry name" value="TPR-like"/>
    <property type="match status" value="1"/>
</dbReference>
<dbReference type="SMART" id="SM00220">
    <property type="entry name" value="S_TKc"/>
    <property type="match status" value="1"/>
</dbReference>
<dbReference type="PANTHER" id="PTHR43289">
    <property type="entry name" value="MITOGEN-ACTIVATED PROTEIN KINASE KINASE KINASE 20-RELATED"/>
    <property type="match status" value="1"/>
</dbReference>
<keyword evidence="2 6" id="KW-0547">Nucleotide-binding</keyword>
<dbReference type="InterPro" id="IPR008271">
    <property type="entry name" value="Ser/Thr_kinase_AS"/>
</dbReference>
<gene>
    <name evidence="8" type="ORF">PTD2_08924</name>
</gene>
<dbReference type="eggNOG" id="COG0515">
    <property type="taxonomic scope" value="Bacteria"/>
</dbReference>
<evidence type="ECO:0000313" key="9">
    <source>
        <dbReference type="Proteomes" id="UP000006201"/>
    </source>
</evidence>
<keyword evidence="8" id="KW-0723">Serine/threonine-protein kinase</keyword>
<accession>A4C990</accession>
<reference evidence="8 9" key="1">
    <citation type="submission" date="2006-02" db="EMBL/GenBank/DDBJ databases">
        <authorList>
            <person name="Moran M.A."/>
            <person name="Kjelleberg S."/>
            <person name="Egan S."/>
            <person name="Saunders N."/>
            <person name="Thomas T."/>
            <person name="Ferriera S."/>
            <person name="Johnson J."/>
            <person name="Kravitz S."/>
            <person name="Halpern A."/>
            <person name="Remington K."/>
            <person name="Beeson K."/>
            <person name="Tran B."/>
            <person name="Rogers Y.-H."/>
            <person name="Friedman R."/>
            <person name="Venter J.C."/>
        </authorList>
    </citation>
    <scope>NUCLEOTIDE SEQUENCE [LARGE SCALE GENOMIC DNA]</scope>
    <source>
        <strain evidence="8 9">D2</strain>
    </source>
</reference>
<evidence type="ECO:0000256" key="3">
    <source>
        <dbReference type="ARBA" id="ARBA00022777"/>
    </source>
</evidence>